<dbReference type="GO" id="GO:0009002">
    <property type="term" value="F:serine-type D-Ala-D-Ala carboxypeptidase activity"/>
    <property type="evidence" value="ECO:0007669"/>
    <property type="project" value="InterPro"/>
</dbReference>
<dbReference type="Proteomes" id="UP000286931">
    <property type="component" value="Unassembled WGS sequence"/>
</dbReference>
<organism evidence="5 6">
    <name type="scientific">Embleya hyalina</name>
    <dbReference type="NCBI Taxonomy" id="516124"/>
    <lineage>
        <taxon>Bacteria</taxon>
        <taxon>Bacillati</taxon>
        <taxon>Actinomycetota</taxon>
        <taxon>Actinomycetes</taxon>
        <taxon>Kitasatosporales</taxon>
        <taxon>Streptomycetaceae</taxon>
        <taxon>Embleya</taxon>
    </lineage>
</organism>
<evidence type="ECO:0000313" key="6">
    <source>
        <dbReference type="Proteomes" id="UP000286931"/>
    </source>
</evidence>
<name>A0A401YLE2_9ACTN</name>
<feature type="chain" id="PRO_5019359342" evidence="3">
    <location>
        <begin position="32"/>
        <end position="402"/>
    </location>
</feature>
<dbReference type="PANTHER" id="PTHR21581">
    <property type="entry name" value="D-ALANYL-D-ALANINE CARBOXYPEPTIDASE"/>
    <property type="match status" value="1"/>
</dbReference>
<dbReference type="InterPro" id="IPR001967">
    <property type="entry name" value="Peptidase_S11_N"/>
</dbReference>
<keyword evidence="5" id="KW-0645">Protease</keyword>
<sequence length="402" mass="42216">MSYWFRASRKPAVACAGAIAFVLGSASMAQAAPETPEPQPPASMSDVGGARLAQPGVQSDLPPGSPPPPAVEGYSWVVAEAETGKILAAKNPHWKLPPASTLKMLFADTVLPKIDRNTTHQVAPAELRNLGEGSSLVGIKENETYKVEDLWRGVFLRSGNDAVHVLCAMNGGVDTTVRQMNERAKQLRAGDTNVVSPDGYDAPGQVSSAYDLALFAREGLKNNDFRSYASTKVADFPGVAGAKFQIQNTNTMLGQYPGMLGVKNGYTTNAGNTFVGGAQRGGHTLLVSIMHVEGKGKTYEDTGKLLDWGFAAMAQAKPVGMLVEPLSAPGDKNDKSTKAADGKPGDAKTAKASSASDDDGFDWVLWAGLGVPAALVVGGGVLFALRRREGGSGVRFEDDILP</sequence>
<dbReference type="Gene3D" id="3.40.710.10">
    <property type="entry name" value="DD-peptidase/beta-lactamase superfamily"/>
    <property type="match status" value="1"/>
</dbReference>
<feature type="region of interest" description="Disordered" evidence="1">
    <location>
        <begin position="31"/>
        <end position="72"/>
    </location>
</feature>
<dbReference type="SUPFAM" id="SSF56601">
    <property type="entry name" value="beta-lactamase/transpeptidase-like"/>
    <property type="match status" value="1"/>
</dbReference>
<dbReference type="EMBL" id="BIFH01000017">
    <property type="protein sequence ID" value="GCD95422.1"/>
    <property type="molecule type" value="Genomic_DNA"/>
</dbReference>
<dbReference type="AlphaFoldDB" id="A0A401YLE2"/>
<keyword evidence="2" id="KW-0812">Transmembrane</keyword>
<feature type="transmembrane region" description="Helical" evidence="2">
    <location>
        <begin position="363"/>
        <end position="385"/>
    </location>
</feature>
<comment type="caution">
    <text evidence="5">The sequence shown here is derived from an EMBL/GenBank/DDBJ whole genome shotgun (WGS) entry which is preliminary data.</text>
</comment>
<feature type="region of interest" description="Disordered" evidence="1">
    <location>
        <begin position="325"/>
        <end position="357"/>
    </location>
</feature>
<keyword evidence="5" id="KW-0378">Hydrolase</keyword>
<keyword evidence="2" id="KW-0472">Membrane</keyword>
<keyword evidence="5" id="KW-0121">Carboxypeptidase</keyword>
<evidence type="ECO:0000256" key="3">
    <source>
        <dbReference type="SAM" id="SignalP"/>
    </source>
</evidence>
<gene>
    <name evidence="5" type="ORF">EHYA_03095</name>
</gene>
<feature type="compositionally biased region" description="Basic and acidic residues" evidence="1">
    <location>
        <begin position="331"/>
        <end position="349"/>
    </location>
</feature>
<protein>
    <submittedName>
        <fullName evidence="5">D-alanyl-D-alanine carboxypeptidase</fullName>
    </submittedName>
</protein>
<keyword evidence="2" id="KW-1133">Transmembrane helix</keyword>
<evidence type="ECO:0000256" key="2">
    <source>
        <dbReference type="SAM" id="Phobius"/>
    </source>
</evidence>
<feature type="domain" description="Peptidase S11 D-alanyl-D-alanine carboxypeptidase A N-terminal" evidence="4">
    <location>
        <begin position="68"/>
        <end position="291"/>
    </location>
</feature>
<dbReference type="PANTHER" id="PTHR21581:SF33">
    <property type="entry name" value="D-ALANYL-D-ALANINE CARBOXYPEPTIDASE DACB"/>
    <property type="match status" value="1"/>
</dbReference>
<proteinExistence type="predicted"/>
<evidence type="ECO:0000259" key="4">
    <source>
        <dbReference type="Pfam" id="PF00768"/>
    </source>
</evidence>
<dbReference type="GO" id="GO:0006508">
    <property type="term" value="P:proteolysis"/>
    <property type="evidence" value="ECO:0007669"/>
    <property type="project" value="InterPro"/>
</dbReference>
<evidence type="ECO:0000313" key="5">
    <source>
        <dbReference type="EMBL" id="GCD95422.1"/>
    </source>
</evidence>
<dbReference type="InterPro" id="IPR012338">
    <property type="entry name" value="Beta-lactam/transpept-like"/>
</dbReference>
<keyword evidence="6" id="KW-1185">Reference proteome</keyword>
<evidence type="ECO:0000256" key="1">
    <source>
        <dbReference type="SAM" id="MobiDB-lite"/>
    </source>
</evidence>
<accession>A0A401YLE2</accession>
<dbReference type="Pfam" id="PF00768">
    <property type="entry name" value="Peptidase_S11"/>
    <property type="match status" value="1"/>
</dbReference>
<reference evidence="5 6" key="1">
    <citation type="submission" date="2018-12" db="EMBL/GenBank/DDBJ databases">
        <title>Draft genome sequence of Embleya hyalina NBRC 13850T.</title>
        <authorList>
            <person name="Komaki H."/>
            <person name="Hosoyama A."/>
            <person name="Kimura A."/>
            <person name="Ichikawa N."/>
            <person name="Tamura T."/>
        </authorList>
    </citation>
    <scope>NUCLEOTIDE SEQUENCE [LARGE SCALE GENOMIC DNA]</scope>
    <source>
        <strain evidence="5 6">NBRC 13850</strain>
    </source>
</reference>
<keyword evidence="3" id="KW-0732">Signal</keyword>
<dbReference type="RefSeq" id="WP_246126673.1">
    <property type="nucleotide sequence ID" value="NZ_BIFH01000017.1"/>
</dbReference>
<feature type="signal peptide" evidence="3">
    <location>
        <begin position="1"/>
        <end position="31"/>
    </location>
</feature>